<gene>
    <name evidence="1" type="ORF">FMUND_15585</name>
</gene>
<accession>A0A8H5XNY1</accession>
<dbReference type="Proteomes" id="UP000544331">
    <property type="component" value="Unassembled WGS sequence"/>
</dbReference>
<protein>
    <submittedName>
        <fullName evidence="1">Uncharacterized protein</fullName>
    </submittedName>
</protein>
<proteinExistence type="predicted"/>
<comment type="caution">
    <text evidence="1">The sequence shown here is derived from an EMBL/GenBank/DDBJ whole genome shotgun (WGS) entry which is preliminary data.</text>
</comment>
<evidence type="ECO:0000313" key="2">
    <source>
        <dbReference type="Proteomes" id="UP000544331"/>
    </source>
</evidence>
<evidence type="ECO:0000313" key="1">
    <source>
        <dbReference type="EMBL" id="KAF5696827.1"/>
    </source>
</evidence>
<sequence length="147" mass="16987">MPTNVDTAYLVFTPNPNDYEKLIDDKQTPLWIKFGDTTDDENERISHYNTYNPSFYALTIHATEVETKLGKKLEKGILEPNTPDYEQVTIPNRVKDEGETEWYRVNSSGAYDKVVALFNKIEHGTFHGVHKQKLGRDLWMSQGFLTD</sequence>
<dbReference type="AlphaFoldDB" id="A0A8H5XNY1"/>
<reference evidence="1 2" key="1">
    <citation type="submission" date="2020-05" db="EMBL/GenBank/DDBJ databases">
        <title>Identification and distribution of gene clusters putatively required for synthesis of sphingolipid metabolism inhibitors in phylogenetically diverse species of the filamentous fungus Fusarium.</title>
        <authorList>
            <person name="Kim H.-S."/>
            <person name="Busman M."/>
            <person name="Brown D.W."/>
            <person name="Divon H."/>
            <person name="Uhlig S."/>
            <person name="Proctor R.H."/>
        </authorList>
    </citation>
    <scope>NUCLEOTIDE SEQUENCE [LARGE SCALE GENOMIC DNA]</scope>
    <source>
        <strain evidence="1 2">NRRL 66235</strain>
    </source>
</reference>
<organism evidence="1 2">
    <name type="scientific">Fusarium mundagurra</name>
    <dbReference type="NCBI Taxonomy" id="1567541"/>
    <lineage>
        <taxon>Eukaryota</taxon>
        <taxon>Fungi</taxon>
        <taxon>Dikarya</taxon>
        <taxon>Ascomycota</taxon>
        <taxon>Pezizomycotina</taxon>
        <taxon>Sordariomycetes</taxon>
        <taxon>Hypocreomycetidae</taxon>
        <taxon>Hypocreales</taxon>
        <taxon>Nectriaceae</taxon>
        <taxon>Fusarium</taxon>
        <taxon>Fusarium fujikuroi species complex</taxon>
    </lineage>
</organism>
<dbReference type="EMBL" id="JAAOAN010001121">
    <property type="protein sequence ID" value="KAF5696827.1"/>
    <property type="molecule type" value="Genomic_DNA"/>
</dbReference>
<keyword evidence="2" id="KW-1185">Reference proteome</keyword>
<name>A0A8H5XNY1_9HYPO</name>
<dbReference type="OrthoDB" id="10486187at2759"/>